<dbReference type="InterPro" id="IPR036388">
    <property type="entry name" value="WH-like_DNA-bd_sf"/>
</dbReference>
<evidence type="ECO:0000313" key="3">
    <source>
        <dbReference type="Proteomes" id="UP000664701"/>
    </source>
</evidence>
<dbReference type="InterPro" id="IPR007737">
    <property type="entry name" value="Mga_HTH"/>
</dbReference>
<dbReference type="Pfam" id="PF05043">
    <property type="entry name" value="Mga"/>
    <property type="match status" value="1"/>
</dbReference>
<keyword evidence="3" id="KW-1185">Reference proteome</keyword>
<evidence type="ECO:0000313" key="2">
    <source>
        <dbReference type="EMBL" id="WYJ76424.1"/>
    </source>
</evidence>
<reference evidence="2 3" key="1">
    <citation type="submission" date="2024-03" db="EMBL/GenBank/DDBJ databases">
        <title>The Genome Sequence of Enterococcus sp. DIV2402.</title>
        <authorList>
            <consortium name="The Broad Institute Genomics Platform"/>
            <consortium name="The Broad Institute Microbial Omics Core"/>
            <consortium name="The Broad Institute Genomic Center for Infectious Diseases"/>
            <person name="Earl A."/>
            <person name="Manson A."/>
            <person name="Gilmore M."/>
            <person name="Schwartman J."/>
            <person name="Shea T."/>
            <person name="Abouelleil A."/>
            <person name="Cao P."/>
            <person name="Chapman S."/>
            <person name="Cusick C."/>
            <person name="Young S."/>
            <person name="Neafsey D."/>
            <person name="Nusbaum C."/>
            <person name="Birren B."/>
        </authorList>
    </citation>
    <scope>NUCLEOTIDE SEQUENCE [LARGE SCALE GENOMIC DNA]</scope>
    <source>
        <strain evidence="2 3">DIV2402</strain>
    </source>
</reference>
<protein>
    <recommendedName>
        <fullName evidence="1">Mga helix-turn-helix domain-containing protein</fullName>
    </recommendedName>
</protein>
<dbReference type="EMBL" id="CP147251">
    <property type="protein sequence ID" value="WYJ76424.1"/>
    <property type="molecule type" value="Genomic_DNA"/>
</dbReference>
<accession>A0ABZ2SKP9</accession>
<proteinExistence type="predicted"/>
<sequence>MFGLSKDVLLKRDILLYLEQQTKPISSQKIADDLNKVTIQTLLKVIKELAEQLDSCYDREEVRLEINRHYGVYLVRNGVNFNRIFEKILSETINYYLLKQLVLYRTFSAGEFCKKYQISLSTLRRNINRVNQFLSAYQVVLKIGTKVTIVGKESQIRVLFFSFLRMTHCEISRVSWIDATEYLFLAKRVTLACSSEEQRNIEVLAMWLFVNLQASKQNYALENNLSLETFDLILPASDILPQDWEYILTVAFVLSLLTIEPQWDFERLYESQEADLSRFSFDLFEKYFRKLTVQEKQKIAKQLYRHYLGKQLGVEQLLFTAIDQSVISDHHPLLNKKFEQLWQEWSAKAPELTSEALQQEYFHLCYRYADSETLFPIVRVKMQSSLPKETVNHIQLQISHYLKNSATVVFGAEPADFSMTTEENAQGIQINSVLSMKDLEYIRQHVLDCIKKQ</sequence>
<name>A0ABZ2SKP9_9ENTE</name>
<gene>
    <name evidence="2" type="ORF">DOK78_001050</name>
</gene>
<dbReference type="Gene3D" id="1.10.10.10">
    <property type="entry name" value="Winged helix-like DNA-binding domain superfamily/Winged helix DNA-binding domain"/>
    <property type="match status" value="1"/>
</dbReference>
<dbReference type="RefSeq" id="WP_339076345.1">
    <property type="nucleotide sequence ID" value="NZ_CP147251.1"/>
</dbReference>
<feature type="domain" description="Mga helix-turn-helix" evidence="1">
    <location>
        <begin position="80"/>
        <end position="163"/>
    </location>
</feature>
<dbReference type="Proteomes" id="UP000664701">
    <property type="component" value="Chromosome"/>
</dbReference>
<organism evidence="2 3">
    <name type="scientific">Candidatus Enterococcus lowellii</name>
    <dbReference type="NCBI Taxonomy" id="2230877"/>
    <lineage>
        <taxon>Bacteria</taxon>
        <taxon>Bacillati</taxon>
        <taxon>Bacillota</taxon>
        <taxon>Bacilli</taxon>
        <taxon>Lactobacillales</taxon>
        <taxon>Enterococcaceae</taxon>
        <taxon>Enterococcus</taxon>
    </lineage>
</organism>
<evidence type="ECO:0000259" key="1">
    <source>
        <dbReference type="Pfam" id="PF05043"/>
    </source>
</evidence>